<protein>
    <submittedName>
        <fullName evidence="1">Uncharacterized protein</fullName>
    </submittedName>
</protein>
<evidence type="ECO:0000313" key="2">
    <source>
        <dbReference type="Proteomes" id="UP001239111"/>
    </source>
</evidence>
<comment type="caution">
    <text evidence="1">The sequence shown here is derived from an EMBL/GenBank/DDBJ whole genome shotgun (WGS) entry which is preliminary data.</text>
</comment>
<dbReference type="EMBL" id="CM056743">
    <property type="protein sequence ID" value="KAJ8671467.1"/>
    <property type="molecule type" value="Genomic_DNA"/>
</dbReference>
<evidence type="ECO:0000313" key="1">
    <source>
        <dbReference type="EMBL" id="KAJ8671467.1"/>
    </source>
</evidence>
<reference evidence="1" key="1">
    <citation type="submission" date="2023-04" db="EMBL/GenBank/DDBJ databases">
        <title>A chromosome-level genome assembly of the parasitoid wasp Eretmocerus hayati.</title>
        <authorList>
            <person name="Zhong Y."/>
            <person name="Liu S."/>
            <person name="Liu Y."/>
        </authorList>
    </citation>
    <scope>NUCLEOTIDE SEQUENCE</scope>
    <source>
        <strain evidence="1">ZJU_SS_LIU_2023</strain>
    </source>
</reference>
<name>A0ACC2NK41_9HYME</name>
<keyword evidence="2" id="KW-1185">Reference proteome</keyword>
<organism evidence="1 2">
    <name type="scientific">Eretmocerus hayati</name>
    <dbReference type="NCBI Taxonomy" id="131215"/>
    <lineage>
        <taxon>Eukaryota</taxon>
        <taxon>Metazoa</taxon>
        <taxon>Ecdysozoa</taxon>
        <taxon>Arthropoda</taxon>
        <taxon>Hexapoda</taxon>
        <taxon>Insecta</taxon>
        <taxon>Pterygota</taxon>
        <taxon>Neoptera</taxon>
        <taxon>Endopterygota</taxon>
        <taxon>Hymenoptera</taxon>
        <taxon>Apocrita</taxon>
        <taxon>Proctotrupomorpha</taxon>
        <taxon>Chalcidoidea</taxon>
        <taxon>Aphelinidae</taxon>
        <taxon>Aphelininae</taxon>
        <taxon>Eretmocerus</taxon>
    </lineage>
</organism>
<sequence>MPLFDTIIIDWSWVELHALLKAWNNMDIRIYLRLLFHCIANGIPLPLAIVILYICYAHPMDLVSRSRDENFPVYKSEGGEALKKTLLECMSVIALTRDWEEMQNIFQHFCTFLCDRSMALAKESLQHIVEELDKQEVAKLEDIVNLQSESIEEEIRYKENDSDALCVSSPFYQVNKLAHETPDYLLKRRFTRK</sequence>
<accession>A0ACC2NK41</accession>
<dbReference type="Proteomes" id="UP001239111">
    <property type="component" value="Chromosome 3"/>
</dbReference>
<gene>
    <name evidence="1" type="ORF">QAD02_002726</name>
</gene>
<proteinExistence type="predicted"/>